<comment type="caution">
    <text evidence="2">The sequence shown here is derived from an EMBL/GenBank/DDBJ whole genome shotgun (WGS) entry which is preliminary data.</text>
</comment>
<organism evidence="2 3">
    <name type="scientific">Nocardiopsis tropica</name>
    <dbReference type="NCBI Taxonomy" id="109330"/>
    <lineage>
        <taxon>Bacteria</taxon>
        <taxon>Bacillati</taxon>
        <taxon>Actinomycetota</taxon>
        <taxon>Actinomycetes</taxon>
        <taxon>Streptosporangiales</taxon>
        <taxon>Nocardiopsidaceae</taxon>
        <taxon>Nocardiopsis</taxon>
    </lineage>
</organism>
<gene>
    <name evidence="2" type="ORF">Q8A49_12620</name>
</gene>
<protein>
    <submittedName>
        <fullName evidence="2">Uncharacterized protein</fullName>
    </submittedName>
</protein>
<evidence type="ECO:0000313" key="3">
    <source>
        <dbReference type="Proteomes" id="UP001348641"/>
    </source>
</evidence>
<dbReference type="EMBL" id="JAUUCC010000027">
    <property type="protein sequence ID" value="MEE2051336.1"/>
    <property type="molecule type" value="Genomic_DNA"/>
</dbReference>
<sequence length="48" mass="5075">MTSTINSPTASRASLGFGTPDVLPPGAGHVLQPREDLQILGWERTELG</sequence>
<accession>A0ABU7KQ07</accession>
<proteinExistence type="predicted"/>
<feature type="region of interest" description="Disordered" evidence="1">
    <location>
        <begin position="1"/>
        <end position="30"/>
    </location>
</feature>
<evidence type="ECO:0000313" key="2">
    <source>
        <dbReference type="EMBL" id="MEE2051336.1"/>
    </source>
</evidence>
<dbReference type="RefSeq" id="WP_330158476.1">
    <property type="nucleotide sequence ID" value="NZ_BAAAJA010000008.1"/>
</dbReference>
<name>A0ABU7KQ07_9ACTN</name>
<feature type="compositionally biased region" description="Polar residues" evidence="1">
    <location>
        <begin position="1"/>
        <end position="12"/>
    </location>
</feature>
<dbReference type="Proteomes" id="UP001348641">
    <property type="component" value="Unassembled WGS sequence"/>
</dbReference>
<reference evidence="2 3" key="1">
    <citation type="submission" date="2023-07" db="EMBL/GenBank/DDBJ databases">
        <authorList>
            <person name="Girao M."/>
            <person name="Carvalho M.F."/>
        </authorList>
    </citation>
    <scope>NUCLEOTIDE SEQUENCE [LARGE SCALE GENOMIC DNA]</scope>
    <source>
        <strain evidence="2 3">66/93</strain>
    </source>
</reference>
<evidence type="ECO:0000256" key="1">
    <source>
        <dbReference type="SAM" id="MobiDB-lite"/>
    </source>
</evidence>